<feature type="signal peptide" evidence="1">
    <location>
        <begin position="1"/>
        <end position="20"/>
    </location>
</feature>
<evidence type="ECO:0008006" key="4">
    <source>
        <dbReference type="Google" id="ProtNLM"/>
    </source>
</evidence>
<dbReference type="RefSeq" id="WP_184235673.1">
    <property type="nucleotide sequence ID" value="NZ_JACHMJ010000001.1"/>
</dbReference>
<protein>
    <recommendedName>
        <fullName evidence="4">Lipocalin-like domain-containing protein</fullName>
    </recommendedName>
</protein>
<keyword evidence="3" id="KW-1185">Reference proteome</keyword>
<dbReference type="EMBL" id="JACHMJ010000001">
    <property type="protein sequence ID" value="MBB5843254.1"/>
    <property type="molecule type" value="Genomic_DNA"/>
</dbReference>
<organism evidence="2 3">
    <name type="scientific">Conyzicola lurida</name>
    <dbReference type="NCBI Taxonomy" id="1172621"/>
    <lineage>
        <taxon>Bacteria</taxon>
        <taxon>Bacillati</taxon>
        <taxon>Actinomycetota</taxon>
        <taxon>Actinomycetes</taxon>
        <taxon>Micrococcales</taxon>
        <taxon>Microbacteriaceae</taxon>
        <taxon>Conyzicola</taxon>
    </lineage>
</organism>
<dbReference type="Proteomes" id="UP000536685">
    <property type="component" value="Unassembled WGS sequence"/>
</dbReference>
<name>A0A841ALL4_9MICO</name>
<accession>A0A841ALL4</accession>
<evidence type="ECO:0000313" key="3">
    <source>
        <dbReference type="Proteomes" id="UP000536685"/>
    </source>
</evidence>
<evidence type="ECO:0000256" key="1">
    <source>
        <dbReference type="SAM" id="SignalP"/>
    </source>
</evidence>
<sequence length="193" mass="19809">MLSRPVVALLLASTALLAIAGCTTGAPDTDSTPVVTTPQADISGEWVVTRTVVSSTDVTDPLHAVGATSVRYVSVVRDDCETALCPGTVSSGAAMEAREQTDLIQTDGGFGYEFVGTLDCMNTATGGVLVVDGFEYEQTTTFTAVAPDGGTATTLTGELVYTDTVTPDAVSKGCTRDPSTITVEYSLAAVRAP</sequence>
<reference evidence="2 3" key="1">
    <citation type="submission" date="2020-08" db="EMBL/GenBank/DDBJ databases">
        <title>Sequencing the genomes of 1000 actinobacteria strains.</title>
        <authorList>
            <person name="Klenk H.-P."/>
        </authorList>
    </citation>
    <scope>NUCLEOTIDE SEQUENCE [LARGE SCALE GENOMIC DNA]</scope>
    <source>
        <strain evidence="2 3">DSM 105784</strain>
    </source>
</reference>
<dbReference type="AlphaFoldDB" id="A0A841ALL4"/>
<gene>
    <name evidence="2" type="ORF">HD599_001577</name>
</gene>
<keyword evidence="1" id="KW-0732">Signal</keyword>
<evidence type="ECO:0000313" key="2">
    <source>
        <dbReference type="EMBL" id="MBB5843254.1"/>
    </source>
</evidence>
<proteinExistence type="predicted"/>
<dbReference type="PROSITE" id="PS51257">
    <property type="entry name" value="PROKAR_LIPOPROTEIN"/>
    <property type="match status" value="1"/>
</dbReference>
<comment type="caution">
    <text evidence="2">The sequence shown here is derived from an EMBL/GenBank/DDBJ whole genome shotgun (WGS) entry which is preliminary data.</text>
</comment>
<feature type="chain" id="PRO_5039073298" description="Lipocalin-like domain-containing protein" evidence="1">
    <location>
        <begin position="21"/>
        <end position="193"/>
    </location>
</feature>